<dbReference type="Gene3D" id="3.40.50.880">
    <property type="match status" value="1"/>
</dbReference>
<dbReference type="PATRIC" id="fig|45658.7.peg.3596"/>
<dbReference type="InterPro" id="IPR004360">
    <property type="entry name" value="Glyas_Fos-R_dOase_dom"/>
</dbReference>
<dbReference type="Proteomes" id="UP000092528">
    <property type="component" value="Chromosome 2"/>
</dbReference>
<dbReference type="InterPro" id="IPR036452">
    <property type="entry name" value="Ribo_hydro-like"/>
</dbReference>
<gene>
    <name evidence="4" type="ORF">VSVS05_03635</name>
</gene>
<dbReference type="InterPro" id="IPR023186">
    <property type="entry name" value="IUNH"/>
</dbReference>
<dbReference type="GO" id="GO:0005829">
    <property type="term" value="C:cytosol"/>
    <property type="evidence" value="ECO:0007669"/>
    <property type="project" value="TreeGrafter"/>
</dbReference>
<sequence length="735" mass="80991">MYSTQGVSNNRHAKKALLIVTSHTELGDTGKKTGFWFDELATPFWGFYDAGYEITIASIQGGNALPDPLSKQDEFVSPEVTRFIQSKVAMNLLENTPCVETIRTGGYTTLFLCGGHGTLWDFKESKGLARIVSEFYADNKLIGSVCHGPTGFLSAKKPNGSPLVEGLKLTSFTDAEEQLTPPEYIQALPYHIEDELVKSGARFDAEQPNASFVVCEKGLITGQNPASVKLVTKTILDALDKKRVWIDTDISIGLASETGTPCDVDDAYAMLSLFNAPNLKVVGVSSVFGNTDTDSAFKLAKIVSNRFGPISLPVTKGAHQALNINDVQPNEATNALAKALQTGSLTIAAIGPATNIASLVLLHPELIEHIEQVVLVASRSSANCHFIAGSKQTTPFRDLNFDLDPDALRILLENDIPLVFIPFELANKFWLTGKDLDALKANPNVGRYLNQHSQPWLNMWCEDFGAQGFNPFDALAASYIINPNQFQSQQVSVEITIAEDDTKSHQFGQSNSYKPYLIASDNVESRFTVMVCTDLVEEAKQSFLQSLINNIISPNDPSKYVTSVSHLNIVVDDVEKATAFYKRTLGFEQAFDSDGTIMDYPHLTLASFAKDAGFLDGKVDVDIRFLHHPNAGLYLELMCYHTPKGEQSITVKNTNDMGGVRHTALEVSDIMAAFNYLKEQPGVEIVRYPDGHSDNETTPPMLLSPFPMSFFYWRDQYGVQWEMECGRQRGNLRGI</sequence>
<dbReference type="GO" id="GO:0006152">
    <property type="term" value="P:purine nucleoside catabolic process"/>
    <property type="evidence" value="ECO:0007669"/>
    <property type="project" value="TreeGrafter"/>
</dbReference>
<evidence type="ECO:0000313" key="4">
    <source>
        <dbReference type="EMBL" id="ANU38672.1"/>
    </source>
</evidence>
<dbReference type="InterPro" id="IPR037523">
    <property type="entry name" value="VOC_core"/>
</dbReference>
<dbReference type="Pfam" id="PF01156">
    <property type="entry name" value="IU_nuc_hydro"/>
    <property type="match status" value="1"/>
</dbReference>
<protein>
    <submittedName>
        <fullName evidence="4">Aldehyde dehydrogenase (NAD(+))</fullName>
        <ecNumber evidence="4">1.2.1.3</ecNumber>
    </submittedName>
</protein>
<dbReference type="Gene3D" id="3.90.245.10">
    <property type="entry name" value="Ribonucleoside hydrolase-like"/>
    <property type="match status" value="1"/>
</dbReference>
<dbReference type="GO" id="GO:0004029">
    <property type="term" value="F:aldehyde dehydrogenase (NAD+) activity"/>
    <property type="evidence" value="ECO:0007669"/>
    <property type="project" value="UniProtKB-EC"/>
</dbReference>
<dbReference type="GO" id="GO:0008477">
    <property type="term" value="F:purine nucleosidase activity"/>
    <property type="evidence" value="ECO:0007669"/>
    <property type="project" value="TreeGrafter"/>
</dbReference>
<accession>A0A1C7FFE6</accession>
<evidence type="ECO:0000256" key="1">
    <source>
        <dbReference type="ARBA" id="ARBA00022801"/>
    </source>
</evidence>
<keyword evidence="4" id="KW-0560">Oxidoreductase</keyword>
<dbReference type="STRING" id="45658.VSVS12_04169"/>
<dbReference type="InterPro" id="IPR029062">
    <property type="entry name" value="Class_I_gatase-like"/>
</dbReference>
<dbReference type="SUPFAM" id="SSF54593">
    <property type="entry name" value="Glyoxalase/Bleomycin resistance protein/Dihydroxybiphenyl dioxygenase"/>
    <property type="match status" value="1"/>
</dbReference>
<dbReference type="SUPFAM" id="SSF52317">
    <property type="entry name" value="Class I glutamine amidotransferase-like"/>
    <property type="match status" value="1"/>
</dbReference>
<dbReference type="InterPro" id="IPR002818">
    <property type="entry name" value="DJ-1/PfpI"/>
</dbReference>
<reference evidence="4 5" key="1">
    <citation type="submission" date="2016-07" db="EMBL/GenBank/DDBJ databases">
        <title>Genome sequencing of Vibrio scophthalmi strain VS-05, an isolated from Paralichthys olivaceus.</title>
        <authorList>
            <person name="Han H.-J."/>
        </authorList>
    </citation>
    <scope>NUCLEOTIDE SEQUENCE [LARGE SCALE GENOMIC DNA]</scope>
    <source>
        <strain evidence="4 5">VS-05</strain>
    </source>
</reference>
<dbReference type="InterPro" id="IPR029068">
    <property type="entry name" value="Glyas_Bleomycin-R_OHBP_Dase"/>
</dbReference>
<dbReference type="EMBL" id="CP016415">
    <property type="protein sequence ID" value="ANU38672.1"/>
    <property type="molecule type" value="Genomic_DNA"/>
</dbReference>
<feature type="domain" description="VOC" evidence="3">
    <location>
        <begin position="563"/>
        <end position="726"/>
    </location>
</feature>
<dbReference type="Pfam" id="PF01965">
    <property type="entry name" value="DJ-1_PfpI"/>
    <property type="match status" value="1"/>
</dbReference>
<dbReference type="CDD" id="cd03141">
    <property type="entry name" value="GATase1_Hsp31_like"/>
    <property type="match status" value="1"/>
</dbReference>
<evidence type="ECO:0000259" key="3">
    <source>
        <dbReference type="PROSITE" id="PS51819"/>
    </source>
</evidence>
<dbReference type="SUPFAM" id="SSF53590">
    <property type="entry name" value="Nucleoside hydrolase"/>
    <property type="match status" value="1"/>
</dbReference>
<name>A0A1C7FFE6_9VIBR</name>
<organism evidence="4 5">
    <name type="scientific">Vibrio scophthalmi</name>
    <dbReference type="NCBI Taxonomy" id="45658"/>
    <lineage>
        <taxon>Bacteria</taxon>
        <taxon>Pseudomonadati</taxon>
        <taxon>Pseudomonadota</taxon>
        <taxon>Gammaproteobacteria</taxon>
        <taxon>Vibrionales</taxon>
        <taxon>Vibrionaceae</taxon>
        <taxon>Vibrio</taxon>
    </lineage>
</organism>
<dbReference type="AlphaFoldDB" id="A0A1C7FFE6"/>
<dbReference type="RefSeq" id="WP_083163704.1">
    <property type="nucleotide sequence ID" value="NZ_CP016415.1"/>
</dbReference>
<dbReference type="PANTHER" id="PTHR12304:SF58">
    <property type="entry name" value="INOSINE_URIDINE-PREFERRING NUCLEOSIDE HYDROLASE DOMAIN-CONTAINING PROTEIN"/>
    <property type="match status" value="1"/>
</dbReference>
<keyword evidence="5" id="KW-1185">Reference proteome</keyword>
<evidence type="ECO:0000256" key="2">
    <source>
        <dbReference type="ARBA" id="ARBA00023295"/>
    </source>
</evidence>
<dbReference type="Gene3D" id="3.10.180.10">
    <property type="entry name" value="2,3-Dihydroxybiphenyl 1,2-Dioxygenase, domain 1"/>
    <property type="match status" value="1"/>
</dbReference>
<proteinExistence type="predicted"/>
<keyword evidence="1" id="KW-0378">Hydrolase</keyword>
<dbReference type="PANTHER" id="PTHR12304">
    <property type="entry name" value="INOSINE-URIDINE PREFERRING NUCLEOSIDE HYDROLASE"/>
    <property type="match status" value="1"/>
</dbReference>
<dbReference type="EC" id="1.2.1.3" evidence="4"/>
<dbReference type="Pfam" id="PF00903">
    <property type="entry name" value="Glyoxalase"/>
    <property type="match status" value="1"/>
</dbReference>
<evidence type="ECO:0000313" key="5">
    <source>
        <dbReference type="Proteomes" id="UP000092528"/>
    </source>
</evidence>
<dbReference type="PROSITE" id="PS51819">
    <property type="entry name" value="VOC"/>
    <property type="match status" value="1"/>
</dbReference>
<dbReference type="InterPro" id="IPR001910">
    <property type="entry name" value="Inosine/uridine_hydrolase_dom"/>
</dbReference>
<keyword evidence="2" id="KW-0326">Glycosidase</keyword>